<dbReference type="STRING" id="1441930.Z042_07720"/>
<dbReference type="KEGG" id="sfo:Z042_07720"/>
<dbReference type="SUPFAM" id="SSF110849">
    <property type="entry name" value="ParB/Sulfiredoxin"/>
    <property type="match status" value="1"/>
</dbReference>
<gene>
    <name evidence="2" type="ORF">Z042_07720</name>
</gene>
<dbReference type="InterPro" id="IPR022304">
    <property type="entry name" value="ICE_PFGI_1_ParB"/>
</dbReference>
<evidence type="ECO:0000256" key="1">
    <source>
        <dbReference type="SAM" id="MobiDB-lite"/>
    </source>
</evidence>
<dbReference type="EMBL" id="CP007044">
    <property type="protein sequence ID" value="AHG19511.2"/>
    <property type="molecule type" value="Genomic_DNA"/>
</dbReference>
<reference evidence="2 3" key="2">
    <citation type="submission" date="2015-03" db="EMBL/GenBank/DDBJ databases">
        <authorList>
            <person name="Chan K.-G."/>
        </authorList>
    </citation>
    <scope>NUCLEOTIDE SEQUENCE [LARGE SCALE GENOMIC DNA]</scope>
    <source>
        <strain evidence="2 3">RB-25</strain>
    </source>
</reference>
<keyword evidence="3" id="KW-1185">Reference proteome</keyword>
<feature type="compositionally biased region" description="Polar residues" evidence="1">
    <location>
        <begin position="1"/>
        <end position="10"/>
    </location>
</feature>
<sequence>MMSGYLQRTTPAPAVSSLPAPGTGEVPMVLTLDELRPNPDNPRTQRNPRYADIKASIASRGLDSVPKVTKDPANPAFFIFSDGGNTRYAILQELWAETQDERFYRIACYVKPWPGRLMCLLGHLAENDLRGNLSFVERAKAVVSARELYERESGQSLSLRALSERLRADGYAVHPSNIQRMEYTVNHLLQVLPTLLEGLGRQEIEKLIALHTSARKVWFERTDTSDAAIFNPIFGEVCKEFDSEEAYSFEGFRAALTRHLQLKADKPELTYDHWLLALQGENVTPRGITAGSVVSSTVPDERAHEALLPPLETAPVHSDTEEEVTVGTSGVSMPEPLPDTRGSVPETLPGERVTTDTHQHVTDPRLKKDYQEEQLPLVGATPSSPSLLPPLPTPDGSPLRFPTASTSALPPLLSATDDSDGLPFLPDEDVTLAFADSGLEPVTDIWVVSPLQDDIDHLQGSAFRLAFELAESFELGELLVQDSDPASAGFQMQAGKDAIDLSNSPAWDWLNELSGKTMLLSLDFLLGTANQPPALNDFLMVKVMRLLRVLRRLRELQREDNSHV</sequence>
<protein>
    <recommendedName>
        <fullName evidence="4">Chromosome partitioning protein ParB</fullName>
    </recommendedName>
</protein>
<dbReference type="eggNOG" id="COG1475">
    <property type="taxonomic scope" value="Bacteria"/>
</dbReference>
<evidence type="ECO:0008006" key="4">
    <source>
        <dbReference type="Google" id="ProtNLM"/>
    </source>
</evidence>
<dbReference type="InterPro" id="IPR036086">
    <property type="entry name" value="ParB/Sulfiredoxin_sf"/>
</dbReference>
<feature type="region of interest" description="Disordered" evidence="1">
    <location>
        <begin position="308"/>
        <end position="368"/>
    </location>
</feature>
<evidence type="ECO:0000313" key="2">
    <source>
        <dbReference type="EMBL" id="AHG19511.2"/>
    </source>
</evidence>
<dbReference type="NCBIfam" id="TIGR03764">
    <property type="entry name" value="ICE_PFGI_1_parB"/>
    <property type="match status" value="1"/>
</dbReference>
<dbReference type="Proteomes" id="UP000019030">
    <property type="component" value="Chromosome"/>
</dbReference>
<reference evidence="2 3" key="1">
    <citation type="submission" date="2014-01" db="EMBL/GenBank/DDBJ databases">
        <title>Isolation of Serratia multitudinisentens RB-25 from Ex-Landfill site.</title>
        <authorList>
            <person name="Robson E.H.J."/>
        </authorList>
    </citation>
    <scope>NUCLEOTIDE SEQUENCE [LARGE SCALE GENOMIC DNA]</scope>
    <source>
        <strain evidence="2 3">RB-25</strain>
    </source>
</reference>
<name>W0L709_9GAMM</name>
<organism evidence="2 3">
    <name type="scientific">Chania multitudinisentens RB-25</name>
    <dbReference type="NCBI Taxonomy" id="1441930"/>
    <lineage>
        <taxon>Bacteria</taxon>
        <taxon>Pseudomonadati</taxon>
        <taxon>Pseudomonadota</taxon>
        <taxon>Gammaproteobacteria</taxon>
        <taxon>Enterobacterales</taxon>
        <taxon>Yersiniaceae</taxon>
        <taxon>Chania</taxon>
    </lineage>
</organism>
<feature type="compositionally biased region" description="Basic and acidic residues" evidence="1">
    <location>
        <begin position="353"/>
        <end position="368"/>
    </location>
</feature>
<dbReference type="AlphaFoldDB" id="W0L709"/>
<feature type="region of interest" description="Disordered" evidence="1">
    <location>
        <begin position="1"/>
        <end position="21"/>
    </location>
</feature>
<dbReference type="HOGENOM" id="CLU_028960_2_0_6"/>
<accession>W0L709</accession>
<evidence type="ECO:0000313" key="3">
    <source>
        <dbReference type="Proteomes" id="UP000019030"/>
    </source>
</evidence>
<proteinExistence type="predicted"/>